<accession>A0A9Q8YG93</accession>
<dbReference type="InterPro" id="IPR016035">
    <property type="entry name" value="Acyl_Trfase/lysoPLipase"/>
</dbReference>
<feature type="transmembrane region" description="Helical" evidence="2">
    <location>
        <begin position="295"/>
        <end position="320"/>
    </location>
</feature>
<keyword evidence="1" id="KW-0443">Lipid metabolism</keyword>
<feature type="transmembrane region" description="Helical" evidence="2">
    <location>
        <begin position="256"/>
        <end position="275"/>
    </location>
</feature>
<geneLocation type="plasmid" evidence="4 5">
    <name>pB</name>
</geneLocation>
<dbReference type="Gene3D" id="3.40.1090.10">
    <property type="entry name" value="Cytosolic phospholipase A2 catalytic domain"/>
    <property type="match status" value="2"/>
</dbReference>
<feature type="transmembrane region" description="Helical" evidence="2">
    <location>
        <begin position="218"/>
        <end position="244"/>
    </location>
</feature>
<name>A0A9Q8YG93_ENSAD</name>
<feature type="transmembrane region" description="Helical" evidence="2">
    <location>
        <begin position="340"/>
        <end position="365"/>
    </location>
</feature>
<keyword evidence="2" id="KW-0472">Membrane</keyword>
<gene>
    <name evidence="4" type="ORF">NE863_34665</name>
</gene>
<organism evidence="4 5">
    <name type="scientific">Ensifer adhaerens</name>
    <name type="common">Sinorhizobium morelense</name>
    <dbReference type="NCBI Taxonomy" id="106592"/>
    <lineage>
        <taxon>Bacteria</taxon>
        <taxon>Pseudomonadati</taxon>
        <taxon>Pseudomonadota</taxon>
        <taxon>Alphaproteobacteria</taxon>
        <taxon>Hyphomicrobiales</taxon>
        <taxon>Rhizobiaceae</taxon>
        <taxon>Sinorhizobium/Ensifer group</taxon>
        <taxon>Ensifer</taxon>
    </lineage>
</organism>
<dbReference type="RefSeq" id="WP_252161143.1">
    <property type="nucleotide sequence ID" value="NZ_CP098809.1"/>
</dbReference>
<dbReference type="SUPFAM" id="SSF52151">
    <property type="entry name" value="FabD/lysophospholipase-like"/>
    <property type="match status" value="1"/>
</dbReference>
<sequence>MMSSSFSHIVQEEAKVIRFRRQKIADGTVARLRDKFSAKDCTIAQSQHNVERREKSSDRDLTGCANDLSAIALSGGGIRSAAFSLGVLQAFDRLSEHGEPHLIDAIDYLSTVSGGGYIGTSMVSGMMQRDYTFPFPSLLGDHERKETQYIRNYSNYLSPRGTIDVLMNIALIIRGLAVNFLLMLPILLILALSTYYIFNFQQEFFINRLKSIESPLGWLPLFKGSLFSFAVFVFATLMVTIWVSWWNPVATQRAKVGTGLACALALVLIIFALELQCNILSKLRGVSLTDKSYDFGGTFTAMSGAAAALIVFAQRLANIVEATAASESRVNFIHWIASRFLLSTAGLIVPSLLWITYTGLCLLVLRLAETLGFALLVGGFFLLGLGLLVKPNANSLHRLYRDRLTQAFLFNRKALQPTISDTVAFSAGGIESHSAAPPIHVLLSQLKPQTCEKKWKLRAALAPYLLVNTAINLEASKDLKSRGRRADSFIFSPLYVGSRSTGYARTADMENAVPDLDLGMAMATSGAAASANMGIHTVRVLTFSLSLLNIRLGYWLANPGMLTQYMKKKLRAGVGPYYFALETFGRLDEGSLNVYLTDGGHVENLGIYELLRRRCKVIIAIDAEADPDLTFSSLSRLEVLARIDRGYRIHLPWRSVQEEYRDNIRRGFQKDGSWSGSEGPHGCIGRIDYGNGDHGVLIYIKACLTGDETKYLMDYWRRNPTFPHETTVDQFFSEEQFEAYRCLGFHSARGLLTGRDRFGTLDPPPKGWCGEVRASLELINLKADLIQKVLNQLEVGIGSRPSHGATGV</sequence>
<dbReference type="PANTHER" id="PTHR10728">
    <property type="entry name" value="CYTOSOLIC PHOSPHOLIPASE A2"/>
    <property type="match status" value="1"/>
</dbReference>
<dbReference type="Pfam" id="PF01734">
    <property type="entry name" value="Patatin"/>
    <property type="match status" value="1"/>
</dbReference>
<dbReference type="PANTHER" id="PTHR10728:SF40">
    <property type="entry name" value="PATATIN FAMILY PROTEIN"/>
    <property type="match status" value="1"/>
</dbReference>
<evidence type="ECO:0000313" key="5">
    <source>
        <dbReference type="Proteomes" id="UP001055460"/>
    </source>
</evidence>
<dbReference type="GO" id="GO:0046475">
    <property type="term" value="P:glycerophospholipid catabolic process"/>
    <property type="evidence" value="ECO:0007669"/>
    <property type="project" value="TreeGrafter"/>
</dbReference>
<feature type="transmembrane region" description="Helical" evidence="2">
    <location>
        <begin position="371"/>
        <end position="389"/>
    </location>
</feature>
<feature type="domain" description="PNPLA" evidence="3">
    <location>
        <begin position="71"/>
        <end position="130"/>
    </location>
</feature>
<protein>
    <submittedName>
        <fullName evidence="4">Patatin-like phospholipase family protein</fullName>
    </submittedName>
</protein>
<keyword evidence="2" id="KW-1133">Transmembrane helix</keyword>
<keyword evidence="4" id="KW-0614">Plasmid</keyword>
<dbReference type="EMBL" id="CP098809">
    <property type="protein sequence ID" value="USJ27567.1"/>
    <property type="molecule type" value="Genomic_DNA"/>
</dbReference>
<dbReference type="Proteomes" id="UP001055460">
    <property type="component" value="Plasmid pB"/>
</dbReference>
<evidence type="ECO:0000259" key="3">
    <source>
        <dbReference type="Pfam" id="PF01734"/>
    </source>
</evidence>
<reference evidence="4" key="1">
    <citation type="submission" date="2022-06" db="EMBL/GenBank/DDBJ databases">
        <title>Physiological and biochemical characterization and genomic elucidation of a strain of the genus Ensifer adhaerens M8 that combines arsenic oxidation and chromium reduction.</title>
        <authorList>
            <person name="Li X."/>
            <person name="Yu c."/>
        </authorList>
    </citation>
    <scope>NUCLEOTIDE SEQUENCE</scope>
    <source>
        <strain evidence="4">M8</strain>
        <plasmid evidence="4">pB</plasmid>
    </source>
</reference>
<evidence type="ECO:0000256" key="1">
    <source>
        <dbReference type="ARBA" id="ARBA00023098"/>
    </source>
</evidence>
<evidence type="ECO:0000256" key="2">
    <source>
        <dbReference type="SAM" id="Phobius"/>
    </source>
</evidence>
<dbReference type="GO" id="GO:0004623">
    <property type="term" value="F:phospholipase A2 activity"/>
    <property type="evidence" value="ECO:0007669"/>
    <property type="project" value="TreeGrafter"/>
</dbReference>
<keyword evidence="2" id="KW-0812">Transmembrane</keyword>
<dbReference type="GO" id="GO:0005829">
    <property type="term" value="C:cytosol"/>
    <property type="evidence" value="ECO:0007669"/>
    <property type="project" value="TreeGrafter"/>
</dbReference>
<evidence type="ECO:0000313" key="4">
    <source>
        <dbReference type="EMBL" id="USJ27567.1"/>
    </source>
</evidence>
<dbReference type="InterPro" id="IPR002641">
    <property type="entry name" value="PNPLA_dom"/>
</dbReference>
<dbReference type="AlphaFoldDB" id="A0A9Q8YG93"/>
<feature type="transmembrane region" description="Helical" evidence="2">
    <location>
        <begin position="176"/>
        <end position="198"/>
    </location>
</feature>
<proteinExistence type="predicted"/>